<evidence type="ECO:0000256" key="1">
    <source>
        <dbReference type="SAM" id="Phobius"/>
    </source>
</evidence>
<comment type="caution">
    <text evidence="2">The sequence shown here is derived from an EMBL/GenBank/DDBJ whole genome shotgun (WGS) entry which is preliminary data.</text>
</comment>
<evidence type="ECO:0000313" key="3">
    <source>
        <dbReference type="Proteomes" id="UP000193553"/>
    </source>
</evidence>
<keyword evidence="1" id="KW-0472">Membrane</keyword>
<sequence>MSILKHLAISPLAFAIRHYDIRVILGLTVLSRIFLVAIYLACGGPGLSEFDLANAIALP</sequence>
<dbReference type="Proteomes" id="UP000193553">
    <property type="component" value="Unassembled WGS sequence"/>
</dbReference>
<dbReference type="RefSeq" id="WP_018457475.1">
    <property type="nucleotide sequence ID" value="NZ_JAFBBN010000001.1"/>
</dbReference>
<name>A0A1X3GHI5_9BRAD</name>
<accession>A0A1X3GHI5</accession>
<protein>
    <submittedName>
        <fullName evidence="2">Uncharacterized protein</fullName>
    </submittedName>
</protein>
<keyword evidence="1" id="KW-1133">Transmembrane helix</keyword>
<organism evidence="2 3">
    <name type="scientific">Bradyrhizobium canariense</name>
    <dbReference type="NCBI Taxonomy" id="255045"/>
    <lineage>
        <taxon>Bacteria</taxon>
        <taxon>Pseudomonadati</taxon>
        <taxon>Pseudomonadota</taxon>
        <taxon>Alphaproteobacteria</taxon>
        <taxon>Hyphomicrobiales</taxon>
        <taxon>Nitrobacteraceae</taxon>
        <taxon>Bradyrhizobium</taxon>
    </lineage>
</organism>
<dbReference type="EMBL" id="NAFI01000175">
    <property type="protein sequence ID" value="OSJ08416.1"/>
    <property type="molecule type" value="Genomic_DNA"/>
</dbReference>
<reference evidence="2 3" key="1">
    <citation type="submission" date="2017-03" db="EMBL/GenBank/DDBJ databases">
        <title>Whole genome sequences of fourteen strains of Bradyrhizobium canariense and one strain of Bradyrhizobium japonicum isolated from Lupinus (Papilionoideae: Genisteae) species in Algeria.</title>
        <authorList>
            <person name="Crovadore J."/>
            <person name="Chekireb D."/>
            <person name="Brachmann A."/>
            <person name="Chablais R."/>
            <person name="Cochard B."/>
            <person name="Lefort F."/>
        </authorList>
    </citation>
    <scope>NUCLEOTIDE SEQUENCE [LARGE SCALE GENOMIC DNA]</scope>
    <source>
        <strain evidence="2 3">UBMA195</strain>
    </source>
</reference>
<gene>
    <name evidence="2" type="ORF">BSZ18_18935</name>
</gene>
<dbReference type="OrthoDB" id="8249483at2"/>
<keyword evidence="1" id="KW-0812">Transmembrane</keyword>
<dbReference type="AlphaFoldDB" id="A0A1X3GHI5"/>
<feature type="transmembrane region" description="Helical" evidence="1">
    <location>
        <begin position="21"/>
        <end position="41"/>
    </location>
</feature>
<proteinExistence type="predicted"/>
<evidence type="ECO:0000313" key="2">
    <source>
        <dbReference type="EMBL" id="OSJ08416.1"/>
    </source>
</evidence>